<dbReference type="OMA" id="NACEMML"/>
<gene>
    <name evidence="1" type="ORF">CAEBREN_19366</name>
</gene>
<dbReference type="Gene3D" id="3.40.50.720">
    <property type="entry name" value="NAD(P)-binding Rossmann-like Domain"/>
    <property type="match status" value="1"/>
</dbReference>
<dbReference type="STRING" id="135651.G0MNT5"/>
<name>G0MNT5_CAEBE</name>
<reference evidence="2" key="1">
    <citation type="submission" date="2011-07" db="EMBL/GenBank/DDBJ databases">
        <authorList>
            <consortium name="Caenorhabditis brenneri Sequencing and Analysis Consortium"/>
            <person name="Wilson R.K."/>
        </authorList>
    </citation>
    <scope>NUCLEOTIDE SEQUENCE [LARGE SCALE GENOMIC DNA]</scope>
    <source>
        <strain evidence="2">PB2801</strain>
    </source>
</reference>
<organism evidence="2">
    <name type="scientific">Caenorhabditis brenneri</name>
    <name type="common">Nematode worm</name>
    <dbReference type="NCBI Taxonomy" id="135651"/>
    <lineage>
        <taxon>Eukaryota</taxon>
        <taxon>Metazoa</taxon>
        <taxon>Ecdysozoa</taxon>
        <taxon>Nematoda</taxon>
        <taxon>Chromadorea</taxon>
        <taxon>Rhabditida</taxon>
        <taxon>Rhabditina</taxon>
        <taxon>Rhabditomorpha</taxon>
        <taxon>Rhabditoidea</taxon>
        <taxon>Rhabditidae</taxon>
        <taxon>Peloderinae</taxon>
        <taxon>Caenorhabditis</taxon>
    </lineage>
</organism>
<proteinExistence type="predicted"/>
<dbReference type="InParanoid" id="G0MNT5"/>
<evidence type="ECO:0000313" key="1">
    <source>
        <dbReference type="EMBL" id="EGT39142.1"/>
    </source>
</evidence>
<dbReference type="OrthoDB" id="16464at2759"/>
<dbReference type="EMBL" id="GL379804">
    <property type="protein sequence ID" value="EGT39142.1"/>
    <property type="molecule type" value="Genomic_DNA"/>
</dbReference>
<sequence>MSVEAMVHSYAVSYRIPIVIARVPRVLIAGRKEIDPILTNLKVSGNLNFLEVSNAVDGLLKIEKLATSERPAEVYNISSFIHVMKKEPASEDVRMDTTKITSETNWKAQDLGNVGEVTPKNYESIQPVFLIFGADSELKTQFYELAKADGITLKESSISNLQEASDKSVLAEIDLVKPSHLVYFGNETESFEGDCFTLRTNMATNLYFPWLLASIAEKNSLHFTHFGNTSISQESSSLAVKGYTGKMLEYFQNTLRFGPKIDANTLELIKGRKTGGLNNNI</sequence>
<dbReference type="eggNOG" id="ENOG502STYJ">
    <property type="taxonomic scope" value="Eukaryota"/>
</dbReference>
<protein>
    <submittedName>
        <fullName evidence="1">Uncharacterized protein</fullName>
    </submittedName>
</protein>
<dbReference type="FunCoup" id="G0MNT5">
    <property type="interactions" value="86"/>
</dbReference>
<dbReference type="HOGENOM" id="CLU_991192_0_0_1"/>
<accession>G0MNT5</accession>
<dbReference type="AlphaFoldDB" id="G0MNT5"/>
<keyword evidence="2" id="KW-1185">Reference proteome</keyword>
<dbReference type="Proteomes" id="UP000008068">
    <property type="component" value="Unassembled WGS sequence"/>
</dbReference>
<evidence type="ECO:0000313" key="2">
    <source>
        <dbReference type="Proteomes" id="UP000008068"/>
    </source>
</evidence>